<organism evidence="1 2">
    <name type="scientific">Terrabacter lapilli</name>
    <dbReference type="NCBI Taxonomy" id="436231"/>
    <lineage>
        <taxon>Bacteria</taxon>
        <taxon>Bacillati</taxon>
        <taxon>Actinomycetota</taxon>
        <taxon>Actinomycetes</taxon>
        <taxon>Micrococcales</taxon>
        <taxon>Intrasporangiaceae</taxon>
        <taxon>Terrabacter</taxon>
    </lineage>
</organism>
<protein>
    <recommendedName>
        <fullName evidence="3">EcsC family protein</fullName>
    </recommendedName>
</protein>
<accession>A0ABN2S4L0</accession>
<keyword evidence="2" id="KW-1185">Reference proteome</keyword>
<dbReference type="Proteomes" id="UP001500013">
    <property type="component" value="Unassembled WGS sequence"/>
</dbReference>
<evidence type="ECO:0000313" key="2">
    <source>
        <dbReference type="Proteomes" id="UP001500013"/>
    </source>
</evidence>
<reference evidence="1 2" key="1">
    <citation type="journal article" date="2019" name="Int. J. Syst. Evol. Microbiol.">
        <title>The Global Catalogue of Microorganisms (GCM) 10K type strain sequencing project: providing services to taxonomists for standard genome sequencing and annotation.</title>
        <authorList>
            <consortium name="The Broad Institute Genomics Platform"/>
            <consortium name="The Broad Institute Genome Sequencing Center for Infectious Disease"/>
            <person name="Wu L."/>
            <person name="Ma J."/>
        </authorList>
    </citation>
    <scope>NUCLEOTIDE SEQUENCE [LARGE SCALE GENOMIC DNA]</scope>
    <source>
        <strain evidence="1 2">JCM 15628</strain>
    </source>
</reference>
<dbReference type="EMBL" id="BAAAPU010000007">
    <property type="protein sequence ID" value="GAA1980108.1"/>
    <property type="molecule type" value="Genomic_DNA"/>
</dbReference>
<proteinExistence type="predicted"/>
<evidence type="ECO:0000313" key="1">
    <source>
        <dbReference type="EMBL" id="GAA1980108.1"/>
    </source>
</evidence>
<comment type="caution">
    <text evidence="1">The sequence shown here is derived from an EMBL/GenBank/DDBJ whole genome shotgun (WGS) entry which is preliminary data.</text>
</comment>
<gene>
    <name evidence="1" type="ORF">GCM10009817_20980</name>
</gene>
<evidence type="ECO:0008006" key="3">
    <source>
        <dbReference type="Google" id="ProtNLM"/>
    </source>
</evidence>
<sequence length="232" mass="23886">MPADTSTYGLGEQSQQRIVSMLTAGLDKAVRLQQPMVSSHVLKVRGWHPNGTPGDVIRSLEKQYLATVSGSGAAVGASAVAPGISTPVTIALAGGEIVASLNATMLYLLAVADVHGVALTDLERRRTLLLAVLLGQTGSDAVGKVAETTGKHWAKKIVQAVPMESIKKVNQVLGRNFVTKYGTKQGVLVLGKAVPFGIGIAIGGGANFLIGRANVAAARKAFGPPPANFADA</sequence>
<name>A0ABN2S4L0_9MICO</name>